<dbReference type="GO" id="GO:0000139">
    <property type="term" value="C:Golgi membrane"/>
    <property type="evidence" value="ECO:0007669"/>
    <property type="project" value="UniProtKB-SubCell"/>
</dbReference>
<dbReference type="InterPro" id="IPR045888">
    <property type="entry name" value="Erv"/>
</dbReference>
<dbReference type="GO" id="GO:0006888">
    <property type="term" value="P:endoplasmic reticulum to Golgi vesicle-mediated transport"/>
    <property type="evidence" value="ECO:0007669"/>
    <property type="project" value="UniProtKB-UniRule"/>
</dbReference>
<feature type="domain" description="Endoplasmic reticulum vesicle transporter C-terminal" evidence="7">
    <location>
        <begin position="141"/>
        <end position="426"/>
    </location>
</feature>
<dbReference type="AlphaFoldDB" id="A0A6A6UQH9"/>
<protein>
    <recommendedName>
        <fullName evidence="6">Endoplasmic reticulum-Golgi intermediate compartment protein</fullName>
    </recommendedName>
</protein>
<dbReference type="EMBL" id="MU004230">
    <property type="protein sequence ID" value="KAF2674535.1"/>
    <property type="molecule type" value="Genomic_DNA"/>
</dbReference>
<keyword evidence="10" id="KW-1185">Reference proteome</keyword>
<reference evidence="9" key="1">
    <citation type="journal article" date="2020" name="Stud. Mycol.">
        <title>101 Dothideomycetes genomes: a test case for predicting lifestyles and emergence of pathogens.</title>
        <authorList>
            <person name="Haridas S."/>
            <person name="Albert R."/>
            <person name="Binder M."/>
            <person name="Bloem J."/>
            <person name="Labutti K."/>
            <person name="Salamov A."/>
            <person name="Andreopoulos B."/>
            <person name="Baker S."/>
            <person name="Barry K."/>
            <person name="Bills G."/>
            <person name="Bluhm B."/>
            <person name="Cannon C."/>
            <person name="Castanera R."/>
            <person name="Culley D."/>
            <person name="Daum C."/>
            <person name="Ezra D."/>
            <person name="Gonzalez J."/>
            <person name="Henrissat B."/>
            <person name="Kuo A."/>
            <person name="Liang C."/>
            <person name="Lipzen A."/>
            <person name="Lutzoni F."/>
            <person name="Magnuson J."/>
            <person name="Mondo S."/>
            <person name="Nolan M."/>
            <person name="Ohm R."/>
            <person name="Pangilinan J."/>
            <person name="Park H.-J."/>
            <person name="Ramirez L."/>
            <person name="Alfaro M."/>
            <person name="Sun H."/>
            <person name="Tritt A."/>
            <person name="Yoshinaga Y."/>
            <person name="Zwiers L.-H."/>
            <person name="Turgeon B."/>
            <person name="Goodwin S."/>
            <person name="Spatafora J."/>
            <person name="Crous P."/>
            <person name="Grigoriev I."/>
        </authorList>
    </citation>
    <scope>NUCLEOTIDE SEQUENCE</scope>
    <source>
        <strain evidence="9">CBS 115976</strain>
    </source>
</reference>
<dbReference type="PANTHER" id="PTHR10984">
    <property type="entry name" value="ENDOPLASMIC RETICULUM-GOLGI INTERMEDIATE COMPARTMENT PROTEIN"/>
    <property type="match status" value="1"/>
</dbReference>
<feature type="domain" description="Endoplasmic reticulum vesicle transporter N-terminal" evidence="8">
    <location>
        <begin position="8"/>
        <end position="96"/>
    </location>
</feature>
<dbReference type="GO" id="GO:0005789">
    <property type="term" value="C:endoplasmic reticulum membrane"/>
    <property type="evidence" value="ECO:0007669"/>
    <property type="project" value="UniProtKB-SubCell"/>
</dbReference>
<dbReference type="GO" id="GO:0006890">
    <property type="term" value="P:retrograde vesicle-mediated transport, Golgi to endoplasmic reticulum"/>
    <property type="evidence" value="ECO:0007669"/>
    <property type="project" value="TreeGrafter"/>
</dbReference>
<dbReference type="OrthoDB" id="270930at2759"/>
<name>A0A6A6UQH9_9PEZI</name>
<evidence type="ECO:0000256" key="4">
    <source>
        <dbReference type="ARBA" id="ARBA00022989"/>
    </source>
</evidence>
<keyword evidence="6" id="KW-0813">Transport</keyword>
<proteinExistence type="inferred from homology"/>
<evidence type="ECO:0000256" key="2">
    <source>
        <dbReference type="ARBA" id="ARBA00005648"/>
    </source>
</evidence>
<dbReference type="InterPro" id="IPR039542">
    <property type="entry name" value="Erv_N"/>
</dbReference>
<dbReference type="InterPro" id="IPR012936">
    <property type="entry name" value="Erv_C"/>
</dbReference>
<keyword evidence="5 6" id="KW-0472">Membrane</keyword>
<feature type="transmembrane region" description="Helical" evidence="6">
    <location>
        <begin position="20"/>
        <end position="43"/>
    </location>
</feature>
<gene>
    <name evidence="9" type="ORF">BT63DRAFT_381214</name>
</gene>
<evidence type="ECO:0000256" key="6">
    <source>
        <dbReference type="RuleBase" id="RU369013"/>
    </source>
</evidence>
<dbReference type="GO" id="GO:0030134">
    <property type="term" value="C:COPII-coated ER to Golgi transport vesicle"/>
    <property type="evidence" value="ECO:0007669"/>
    <property type="project" value="TreeGrafter"/>
</dbReference>
<evidence type="ECO:0000313" key="10">
    <source>
        <dbReference type="Proteomes" id="UP000799302"/>
    </source>
</evidence>
<keyword evidence="6" id="KW-0256">Endoplasmic reticulum</keyword>
<dbReference type="GO" id="GO:0033116">
    <property type="term" value="C:endoplasmic reticulum-Golgi intermediate compartment membrane"/>
    <property type="evidence" value="ECO:0007669"/>
    <property type="project" value="UniProtKB-SubCell"/>
</dbReference>
<accession>A0A6A6UQH9</accession>
<comment type="function">
    <text evidence="6">Plays a role in transport between endoplasmic reticulum and Golgi.</text>
</comment>
<feature type="transmembrane region" description="Helical" evidence="6">
    <location>
        <begin position="404"/>
        <end position="425"/>
    </location>
</feature>
<keyword evidence="4 6" id="KW-1133">Transmembrane helix</keyword>
<organism evidence="9 10">
    <name type="scientific">Microthyrium microscopicum</name>
    <dbReference type="NCBI Taxonomy" id="703497"/>
    <lineage>
        <taxon>Eukaryota</taxon>
        <taxon>Fungi</taxon>
        <taxon>Dikarya</taxon>
        <taxon>Ascomycota</taxon>
        <taxon>Pezizomycotina</taxon>
        <taxon>Dothideomycetes</taxon>
        <taxon>Dothideomycetes incertae sedis</taxon>
        <taxon>Microthyriales</taxon>
        <taxon>Microthyriaceae</taxon>
        <taxon>Microthyrium</taxon>
    </lineage>
</organism>
<evidence type="ECO:0000256" key="3">
    <source>
        <dbReference type="ARBA" id="ARBA00022692"/>
    </source>
</evidence>
<keyword evidence="3 6" id="KW-0812">Transmembrane</keyword>
<dbReference type="Pfam" id="PF13850">
    <property type="entry name" value="ERGIC_N"/>
    <property type="match status" value="1"/>
</dbReference>
<comment type="subcellular location">
    <subcellularLocation>
        <location evidence="6">Endoplasmic reticulum membrane</location>
        <topology evidence="6">Multi-pass membrane protein</topology>
    </subcellularLocation>
    <subcellularLocation>
        <location evidence="6">Endoplasmic reticulum-Golgi intermediate compartment membrane</location>
        <topology evidence="6">Multi-pass membrane protein</topology>
    </subcellularLocation>
    <subcellularLocation>
        <location evidence="6">Golgi apparatus membrane</location>
        <topology evidence="6">Multi-pass membrane protein</topology>
    </subcellularLocation>
    <subcellularLocation>
        <location evidence="1">Membrane</location>
        <topology evidence="1">Multi-pass membrane protein</topology>
    </subcellularLocation>
</comment>
<sequence length="442" mass="49163">MPAKNRFTRIDAFTKTVEDARVRTTSGGIVTLTSLLVILWLVWGEWAEYRQVIVRPELIVDKSRGEKMEIHMNVTFPRIPCELLTLDVMDVSGEVQTGVMHGIAKVRLAAEDQGGHELEVKALDLHSDEANHLDPNYCGECYGAPAPEHGLKAGCCNTCEEVRDAYAQISWSFGRGENVEQCTREHYAERLDAQRREGCRLEGSIRVNKVVGNFHFAPGKSFSNGNIHVHDLENYFKDEGGHSFTHKIHHLRFGPELPQRAIQALSASSGGGEVWSNHHVNPLEGSEQHTDDKTFNYMYFVKVVSTAYLPLGWEKFKGKSIDTGAHAYPHEWVGLGMLGHGDMGSIETHQYSVTSHKRSVTGGDDSKEGHKERIHARGGIPGVFFSYDISPMKVINREVRSKTFSGFLVGVCAVIGGTLTVAAAIDRALYEGHRTVRKLNKN</sequence>
<evidence type="ECO:0000259" key="8">
    <source>
        <dbReference type="Pfam" id="PF13850"/>
    </source>
</evidence>
<dbReference type="Pfam" id="PF07970">
    <property type="entry name" value="COPIIcoated_ERV"/>
    <property type="match status" value="1"/>
</dbReference>
<keyword evidence="6" id="KW-0931">ER-Golgi transport</keyword>
<evidence type="ECO:0000256" key="1">
    <source>
        <dbReference type="ARBA" id="ARBA00004141"/>
    </source>
</evidence>
<evidence type="ECO:0000313" key="9">
    <source>
        <dbReference type="EMBL" id="KAF2674535.1"/>
    </source>
</evidence>
<evidence type="ECO:0000256" key="5">
    <source>
        <dbReference type="ARBA" id="ARBA00023136"/>
    </source>
</evidence>
<dbReference type="Proteomes" id="UP000799302">
    <property type="component" value="Unassembled WGS sequence"/>
</dbReference>
<comment type="similarity">
    <text evidence="2 6">Belongs to the ERGIC family.</text>
</comment>
<dbReference type="PANTHER" id="PTHR10984:SF25">
    <property type="entry name" value="ENDOPLASMIC RETICULUM-GOLGI INTERMEDIATE COMPARTMENT PROTEIN 3"/>
    <property type="match status" value="1"/>
</dbReference>
<evidence type="ECO:0000259" key="7">
    <source>
        <dbReference type="Pfam" id="PF07970"/>
    </source>
</evidence>
<keyword evidence="6" id="KW-0333">Golgi apparatus</keyword>